<keyword evidence="2" id="KW-0805">Transcription regulation</keyword>
<comment type="caution">
    <text evidence="6">The sequence shown here is derived from an EMBL/GenBank/DDBJ whole genome shotgun (WGS) entry which is preliminary data.</text>
</comment>
<accession>A0A7Y0E2Z9</accession>
<dbReference type="SUPFAM" id="SSF46785">
    <property type="entry name" value="Winged helix' DNA-binding domain"/>
    <property type="match status" value="2"/>
</dbReference>
<feature type="domain" description="HTH lysR-type" evidence="5">
    <location>
        <begin position="16"/>
        <end position="73"/>
    </location>
</feature>
<dbReference type="Proteomes" id="UP000539372">
    <property type="component" value="Unassembled WGS sequence"/>
</dbReference>
<dbReference type="EMBL" id="JABBNT010000005">
    <property type="protein sequence ID" value="NMM46203.1"/>
    <property type="molecule type" value="Genomic_DNA"/>
</dbReference>
<dbReference type="Gene3D" id="3.40.190.10">
    <property type="entry name" value="Periplasmic binding protein-like II"/>
    <property type="match status" value="2"/>
</dbReference>
<organism evidence="6 7">
    <name type="scientific">Pacificispira spongiicola</name>
    <dbReference type="NCBI Taxonomy" id="2729598"/>
    <lineage>
        <taxon>Bacteria</taxon>
        <taxon>Pseudomonadati</taxon>
        <taxon>Pseudomonadota</taxon>
        <taxon>Alphaproteobacteria</taxon>
        <taxon>Rhodospirillales</taxon>
        <taxon>Rhodospirillaceae</taxon>
        <taxon>Pacificispira</taxon>
    </lineage>
</organism>
<dbReference type="AlphaFoldDB" id="A0A7Y0E2Z9"/>
<proteinExistence type="inferred from homology"/>
<dbReference type="GO" id="GO:0000976">
    <property type="term" value="F:transcription cis-regulatory region binding"/>
    <property type="evidence" value="ECO:0007669"/>
    <property type="project" value="TreeGrafter"/>
</dbReference>
<dbReference type="Pfam" id="PF00126">
    <property type="entry name" value="HTH_1"/>
    <property type="match status" value="2"/>
</dbReference>
<dbReference type="Gene3D" id="1.10.10.10">
    <property type="entry name" value="Winged helix-like DNA-binding domain superfamily/Winged helix DNA-binding domain"/>
    <property type="match status" value="2"/>
</dbReference>
<dbReference type="RefSeq" id="WP_169626578.1">
    <property type="nucleotide sequence ID" value="NZ_JABBNT010000005.1"/>
</dbReference>
<evidence type="ECO:0000256" key="4">
    <source>
        <dbReference type="ARBA" id="ARBA00023163"/>
    </source>
</evidence>
<protein>
    <submittedName>
        <fullName evidence="6">LysR family transcriptional regulator</fullName>
    </submittedName>
</protein>
<gene>
    <name evidence="6" type="ORF">HH303_17055</name>
</gene>
<keyword evidence="7" id="KW-1185">Reference proteome</keyword>
<dbReference type="PRINTS" id="PR00039">
    <property type="entry name" value="HTHLYSR"/>
</dbReference>
<keyword evidence="3" id="KW-0238">DNA-binding</keyword>
<keyword evidence="4" id="KW-0804">Transcription</keyword>
<dbReference type="PANTHER" id="PTHR30126:SF98">
    <property type="entry name" value="HTH-TYPE TRANSCRIPTIONAL ACTIVATOR BAUR"/>
    <property type="match status" value="1"/>
</dbReference>
<evidence type="ECO:0000256" key="3">
    <source>
        <dbReference type="ARBA" id="ARBA00023125"/>
    </source>
</evidence>
<sequence>MALSSPDEPGDAPGYPNLRHIRLLEAAVRLQSISLGADAVHISQPAASQALAKLERIFGVKLLERQGNGICATPEGEIVNRRGQRALDHIREATQRISAKSRMARGLAYDRLESRATITHLRALQAFSETGSFTAAASYLSQTEPSVQRAAREIERIGGVPLFEGSHRNIFLTPEGSLVAAKASLALREIDTAHEELREHAGLFDGRLLIGTLPLARTSIVPTAVVDAVASYPRARVEILDGSYDTLAHLLSIGRIDMLIGALREEELPKGLRQLPLFEDELSIIARADHPLVRVGRPTTEDLTAFPWVVARAGTPNRAIFDRLSESMRLNRGGEGYIETGSLVALRGILKESNYLTLLSKHQVSWELESGALAVVEFPVPDTARTIGLTTRKGWEETRLQKDFIAALRRSVAKRVDPRFIVPTHAPVHALAKR</sequence>
<evidence type="ECO:0000256" key="1">
    <source>
        <dbReference type="ARBA" id="ARBA00009437"/>
    </source>
</evidence>
<dbReference type="PANTHER" id="PTHR30126">
    <property type="entry name" value="HTH-TYPE TRANSCRIPTIONAL REGULATOR"/>
    <property type="match status" value="1"/>
</dbReference>
<evidence type="ECO:0000259" key="5">
    <source>
        <dbReference type="PROSITE" id="PS50931"/>
    </source>
</evidence>
<name>A0A7Y0E2Z9_9PROT</name>
<evidence type="ECO:0000256" key="2">
    <source>
        <dbReference type="ARBA" id="ARBA00023015"/>
    </source>
</evidence>
<evidence type="ECO:0000313" key="6">
    <source>
        <dbReference type="EMBL" id="NMM46203.1"/>
    </source>
</evidence>
<dbReference type="SUPFAM" id="SSF53850">
    <property type="entry name" value="Periplasmic binding protein-like II"/>
    <property type="match status" value="1"/>
</dbReference>
<dbReference type="PROSITE" id="PS50931">
    <property type="entry name" value="HTH_LYSR"/>
    <property type="match status" value="2"/>
</dbReference>
<dbReference type="Pfam" id="PF03466">
    <property type="entry name" value="LysR_substrate"/>
    <property type="match status" value="1"/>
</dbReference>
<dbReference type="InterPro" id="IPR005119">
    <property type="entry name" value="LysR_subst-bd"/>
</dbReference>
<dbReference type="InterPro" id="IPR036388">
    <property type="entry name" value="WH-like_DNA-bd_sf"/>
</dbReference>
<comment type="similarity">
    <text evidence="1">Belongs to the LysR transcriptional regulatory family.</text>
</comment>
<dbReference type="GO" id="GO:0003700">
    <property type="term" value="F:DNA-binding transcription factor activity"/>
    <property type="evidence" value="ECO:0007669"/>
    <property type="project" value="InterPro"/>
</dbReference>
<dbReference type="InterPro" id="IPR000847">
    <property type="entry name" value="LysR_HTH_N"/>
</dbReference>
<reference evidence="6 7" key="1">
    <citation type="submission" date="2020-04" db="EMBL/GenBank/DDBJ databases">
        <title>Rhodospirillaceae bacterium KN72 isolated from deep sea.</title>
        <authorList>
            <person name="Zhang D.-C."/>
        </authorList>
    </citation>
    <scope>NUCLEOTIDE SEQUENCE [LARGE SCALE GENOMIC DNA]</scope>
    <source>
        <strain evidence="6 7">KN72</strain>
    </source>
</reference>
<evidence type="ECO:0000313" key="7">
    <source>
        <dbReference type="Proteomes" id="UP000539372"/>
    </source>
</evidence>
<dbReference type="InterPro" id="IPR036390">
    <property type="entry name" value="WH_DNA-bd_sf"/>
</dbReference>
<feature type="domain" description="HTH lysR-type" evidence="5">
    <location>
        <begin position="117"/>
        <end position="173"/>
    </location>
</feature>